<keyword evidence="4" id="KW-1185">Reference proteome</keyword>
<feature type="region of interest" description="Disordered" evidence="1">
    <location>
        <begin position="1"/>
        <end position="29"/>
    </location>
</feature>
<evidence type="ECO:0008006" key="5">
    <source>
        <dbReference type="Google" id="ProtNLM"/>
    </source>
</evidence>
<feature type="transmembrane region" description="Helical" evidence="2">
    <location>
        <begin position="47"/>
        <end position="65"/>
    </location>
</feature>
<gene>
    <name evidence="3" type="ORF">NIDE0888</name>
</gene>
<dbReference type="KEGG" id="nde:NIDE0888"/>
<organism evidence="3 4">
    <name type="scientific">Nitrospira defluvii</name>
    <dbReference type="NCBI Taxonomy" id="330214"/>
    <lineage>
        <taxon>Bacteria</taxon>
        <taxon>Pseudomonadati</taxon>
        <taxon>Nitrospirota</taxon>
        <taxon>Nitrospiria</taxon>
        <taxon>Nitrospirales</taxon>
        <taxon>Nitrospiraceae</taxon>
        <taxon>Nitrospira</taxon>
    </lineage>
</organism>
<proteinExistence type="predicted"/>
<dbReference type="STRING" id="330214.NIDE0888"/>
<keyword evidence="2" id="KW-1133">Transmembrane helix</keyword>
<dbReference type="Pfam" id="PF14052">
    <property type="entry name" value="Caps_assemb_Wzi"/>
    <property type="match status" value="1"/>
</dbReference>
<accession>D8PBP4</accession>
<name>D8PBP4_9BACT</name>
<dbReference type="AlphaFoldDB" id="D8PBP4"/>
<dbReference type="HOGENOM" id="CLU_033718_0_0_0"/>
<dbReference type="InterPro" id="IPR038636">
    <property type="entry name" value="Wzi_sf"/>
</dbReference>
<protein>
    <recommendedName>
        <fullName evidence="5">Capsule assembly protein Wzi</fullName>
    </recommendedName>
</protein>
<dbReference type="EMBL" id="FP929003">
    <property type="protein sequence ID" value="CBK40653.1"/>
    <property type="molecule type" value="Genomic_DNA"/>
</dbReference>
<dbReference type="Gene3D" id="2.40.160.130">
    <property type="entry name" value="Capsule assembly protein Wzi"/>
    <property type="match status" value="1"/>
</dbReference>
<dbReference type="Proteomes" id="UP000001660">
    <property type="component" value="Chromosome"/>
</dbReference>
<evidence type="ECO:0000313" key="3">
    <source>
        <dbReference type="EMBL" id="CBK40653.1"/>
    </source>
</evidence>
<dbReference type="InterPro" id="IPR026950">
    <property type="entry name" value="Caps_assemb_Wzi"/>
</dbReference>
<evidence type="ECO:0000313" key="4">
    <source>
        <dbReference type="Proteomes" id="UP000001660"/>
    </source>
</evidence>
<dbReference type="OrthoDB" id="101884at2"/>
<evidence type="ECO:0000256" key="2">
    <source>
        <dbReference type="SAM" id="Phobius"/>
    </source>
</evidence>
<dbReference type="eggNOG" id="COG3170">
    <property type="taxonomic scope" value="Bacteria"/>
</dbReference>
<evidence type="ECO:0000256" key="1">
    <source>
        <dbReference type="SAM" id="MobiDB-lite"/>
    </source>
</evidence>
<keyword evidence="2" id="KW-0472">Membrane</keyword>
<keyword evidence="2" id="KW-0812">Transmembrane</keyword>
<sequence>MRRPLRTGGNDASPLFSAGDSGRTAHSHTLSFRSGPACLVKIRRRPFALSLGLALWLLLNGIALASSNVPLHHWSYDAIERLIGLGVIDRTLIGAKPFSRMQAAQYVARAVERVRADQVELDGREAIAEPLLERLLAEFRPELIRLGTVRARLDDKTGALRFGARVTSEFDASSIGGGQTVRFRENRGGEYSVNGVQNQTDVRAWAELSDWAAVMVQPKFISNRHLLGLGATNNSENFYLREFSLKLSYANVALEVGRGTQWWGPGYHGSLLLTDHAFPMEMIKLGTERPFQLPGFLSGLGDWKVNAFLGRLEENRDFPRAKLFGLRLSYLPASWLEFGLTRLTQFGGRGRDQSFPGVVFDAYISEPNQTGNRDVNEQAMADFRLRIPSIPYLIPFPAGLQLYGEAGTEDKWSQLPVPSRTAFLGGIYIPQVFQGDTLDLRIEYADTDYGRRRHPELRQVWYNNSPYISGMRYRGFPLGHHMGTDGTDFFVRTTRYLTDTLQLGANFNLQERDRGQPVHEKKREAAVDLTWWWSNRTQFTVGYTFQRLKNPGQVSQITPFVESFAAGVEAQNHLFWTSLAMQF</sequence>
<reference evidence="3 4" key="1">
    <citation type="journal article" date="2010" name="Proc. Natl. Acad. Sci. U.S.A.">
        <title>A Nitrospira metagenome illuminates the physiology and evolution of globally important nitrite-oxidizing bacteria.</title>
        <authorList>
            <person name="Lucker S."/>
            <person name="Wagner M."/>
            <person name="Maixner F."/>
            <person name="Pelletier E."/>
            <person name="Koch H."/>
            <person name="Vacherie B."/>
            <person name="Rattei T."/>
            <person name="Sinninghe Damste J."/>
            <person name="Spieck E."/>
            <person name="Le Paslier D."/>
            <person name="Daims H."/>
        </authorList>
    </citation>
    <scope>NUCLEOTIDE SEQUENCE [LARGE SCALE GENOMIC DNA]</scope>
</reference>